<evidence type="ECO:0000259" key="5">
    <source>
        <dbReference type="SMART" id="SM00922"/>
    </source>
</evidence>
<evidence type="ECO:0000313" key="6">
    <source>
        <dbReference type="EMBL" id="CDZ96404.1"/>
    </source>
</evidence>
<dbReference type="SUPFAM" id="SSF51604">
    <property type="entry name" value="Enolase C-terminal domain-like"/>
    <property type="match status" value="1"/>
</dbReference>
<dbReference type="CDD" id="cd03325">
    <property type="entry name" value="D-galactonate_dehydratase"/>
    <property type="match status" value="1"/>
</dbReference>
<reference evidence="6" key="1">
    <citation type="submission" date="2014-08" db="EMBL/GenBank/DDBJ databases">
        <authorList>
            <person name="Sharma Rahul"/>
            <person name="Thines Marco"/>
        </authorList>
    </citation>
    <scope>NUCLEOTIDE SEQUENCE</scope>
</reference>
<dbReference type="GO" id="GO:0009063">
    <property type="term" value="P:amino acid catabolic process"/>
    <property type="evidence" value="ECO:0007669"/>
    <property type="project" value="InterPro"/>
</dbReference>
<dbReference type="SUPFAM" id="SSF54826">
    <property type="entry name" value="Enolase N-terminal domain-like"/>
    <property type="match status" value="1"/>
</dbReference>
<dbReference type="PROSITE" id="PS00908">
    <property type="entry name" value="MR_MLE_1"/>
    <property type="match status" value="1"/>
</dbReference>
<feature type="domain" description="Mandelate racemase/muconate lactonizing enzyme C-terminal" evidence="5">
    <location>
        <begin position="146"/>
        <end position="248"/>
    </location>
</feature>
<dbReference type="InterPro" id="IPR036849">
    <property type="entry name" value="Enolase-like_C_sf"/>
</dbReference>
<proteinExistence type="predicted"/>
<dbReference type="InterPro" id="IPR029065">
    <property type="entry name" value="Enolase_C-like"/>
</dbReference>
<dbReference type="SMART" id="SM00922">
    <property type="entry name" value="MR_MLE"/>
    <property type="match status" value="1"/>
</dbReference>
<dbReference type="EMBL" id="LN483144">
    <property type="protein sequence ID" value="CDZ96404.1"/>
    <property type="molecule type" value="Genomic_DNA"/>
</dbReference>
<evidence type="ECO:0000256" key="2">
    <source>
        <dbReference type="ARBA" id="ARBA00022723"/>
    </source>
</evidence>
<dbReference type="NCBIfam" id="NF010624">
    <property type="entry name" value="PRK14017.1"/>
    <property type="match status" value="1"/>
</dbReference>
<dbReference type="SFLD" id="SFLDG00179">
    <property type="entry name" value="mandelate_racemase"/>
    <property type="match status" value="1"/>
</dbReference>
<evidence type="ECO:0000256" key="1">
    <source>
        <dbReference type="ARBA" id="ARBA00001946"/>
    </source>
</evidence>
<comment type="cofactor">
    <cofactor evidence="1">
        <name>Mg(2+)</name>
        <dbReference type="ChEBI" id="CHEBI:18420"/>
    </cofactor>
</comment>
<accession>A0A0F7SGG2</accession>
<dbReference type="GO" id="GO:0008869">
    <property type="term" value="F:galactonate dehydratase activity"/>
    <property type="evidence" value="ECO:0007669"/>
    <property type="project" value="InterPro"/>
</dbReference>
<dbReference type="AlphaFoldDB" id="A0A0F7SGG2"/>
<evidence type="ECO:0000256" key="4">
    <source>
        <dbReference type="ARBA" id="ARBA00023239"/>
    </source>
</evidence>
<dbReference type="InterPro" id="IPR013342">
    <property type="entry name" value="Mandelate_racemase_C"/>
</dbReference>
<keyword evidence="4" id="KW-0456">Lyase</keyword>
<dbReference type="InterPro" id="IPR018110">
    <property type="entry name" value="Mandel_Rmase/mucon_lact_enz_CS"/>
</dbReference>
<dbReference type="GO" id="GO:0034194">
    <property type="term" value="P:D-galactonate catabolic process"/>
    <property type="evidence" value="ECO:0007669"/>
    <property type="project" value="InterPro"/>
</dbReference>
<dbReference type="InterPro" id="IPR029017">
    <property type="entry name" value="Enolase-like_N"/>
</dbReference>
<dbReference type="SFLD" id="SFLDS00001">
    <property type="entry name" value="Enolase"/>
    <property type="match status" value="1"/>
</dbReference>
<sequence>MLVGTTFPSTHPTGLSSGEGADVIAKIETFRVLPRWLFVRVETSGGTVGWGEATLEGHSEAVEGAFEDFRQRFTGWNVDNIEDIYTSAYRHRFYRGGPVLMSAISGLDIALWDIKGKKLGVPIWQLLGGRVRDRIQVYGWIGGDKPSDIYEQAKKRKAEGFTTVKMNGSESLGWLASPADLDATVERLKEVKSLGMDAGLDFHGRVHKPMSKQLARKLEPHSPLFIEEPMLPGQIEELKKLYAQTTIPIALGERLFTRQDVRPYLEAGCIDIIQPDIAHAGGISETRKIALMAETYDVGVAPHCPLGPIAFAASLAVAASTVNFVICEMSIAMHYNVGDYDLLTYIKNPEVFDVKEGMVTTLTGPGLGIEINEELVRQVAVDSKDYSWRNPVWRGEDGSIREW</sequence>
<dbReference type="Gene3D" id="3.20.20.120">
    <property type="entry name" value="Enolase-like C-terminal domain"/>
    <property type="match status" value="1"/>
</dbReference>
<keyword evidence="3" id="KW-0460">Magnesium</keyword>
<dbReference type="GO" id="GO:0046872">
    <property type="term" value="F:metal ion binding"/>
    <property type="evidence" value="ECO:0007669"/>
    <property type="project" value="UniProtKB-KW"/>
</dbReference>
<dbReference type="InterPro" id="IPR013341">
    <property type="entry name" value="Mandelate_racemase_N_dom"/>
</dbReference>
<keyword evidence="2" id="KW-0479">Metal-binding</keyword>
<name>A0A0F7SGG2_PHARH</name>
<dbReference type="InterPro" id="IPR023592">
    <property type="entry name" value="Galactonate_deHydtase"/>
</dbReference>
<dbReference type="InterPro" id="IPR034593">
    <property type="entry name" value="DgoD-like"/>
</dbReference>
<dbReference type="Pfam" id="PF02746">
    <property type="entry name" value="MR_MLE_N"/>
    <property type="match status" value="1"/>
</dbReference>
<dbReference type="Pfam" id="PF13378">
    <property type="entry name" value="MR_MLE_C"/>
    <property type="match status" value="1"/>
</dbReference>
<dbReference type="SFLD" id="SFLDF00003">
    <property type="entry name" value="D-galactonate_dehydratase"/>
    <property type="match status" value="1"/>
</dbReference>
<dbReference type="PANTHER" id="PTHR48080">
    <property type="entry name" value="D-GALACTONATE DEHYDRATASE-RELATED"/>
    <property type="match status" value="1"/>
</dbReference>
<organism evidence="6">
    <name type="scientific">Phaffia rhodozyma</name>
    <name type="common">Yeast</name>
    <name type="synonym">Xanthophyllomyces dendrorhous</name>
    <dbReference type="NCBI Taxonomy" id="264483"/>
    <lineage>
        <taxon>Eukaryota</taxon>
        <taxon>Fungi</taxon>
        <taxon>Dikarya</taxon>
        <taxon>Basidiomycota</taxon>
        <taxon>Agaricomycotina</taxon>
        <taxon>Tremellomycetes</taxon>
        <taxon>Cystofilobasidiales</taxon>
        <taxon>Mrakiaceae</taxon>
        <taxon>Phaffia</taxon>
    </lineage>
</organism>
<protein>
    <submittedName>
        <fullName evidence="6">Galactonate dehydratase</fullName>
    </submittedName>
</protein>
<dbReference type="PANTHER" id="PTHR48080:SF2">
    <property type="entry name" value="D-GALACTONATE DEHYDRATASE"/>
    <property type="match status" value="1"/>
</dbReference>
<dbReference type="Gene3D" id="3.30.390.10">
    <property type="entry name" value="Enolase-like, N-terminal domain"/>
    <property type="match status" value="1"/>
</dbReference>
<evidence type="ECO:0000256" key="3">
    <source>
        <dbReference type="ARBA" id="ARBA00022842"/>
    </source>
</evidence>